<protein>
    <submittedName>
        <fullName evidence="2">Uncharacterized protein</fullName>
    </submittedName>
</protein>
<feature type="transmembrane region" description="Helical" evidence="1">
    <location>
        <begin position="40"/>
        <end position="61"/>
    </location>
</feature>
<accession>A0A2W7IN05</accession>
<feature type="transmembrane region" description="Helical" evidence="1">
    <location>
        <begin position="12"/>
        <end position="34"/>
    </location>
</feature>
<keyword evidence="3" id="KW-1185">Reference proteome</keyword>
<comment type="caution">
    <text evidence="2">The sequence shown here is derived from an EMBL/GenBank/DDBJ whole genome shotgun (WGS) entry which is preliminary data.</text>
</comment>
<organism evidence="2 3">
    <name type="scientific">Humitalea rosea</name>
    <dbReference type="NCBI Taxonomy" id="990373"/>
    <lineage>
        <taxon>Bacteria</taxon>
        <taxon>Pseudomonadati</taxon>
        <taxon>Pseudomonadota</taxon>
        <taxon>Alphaproteobacteria</taxon>
        <taxon>Acetobacterales</taxon>
        <taxon>Roseomonadaceae</taxon>
        <taxon>Humitalea</taxon>
    </lineage>
</organism>
<keyword evidence="1" id="KW-1133">Transmembrane helix</keyword>
<keyword evidence="1" id="KW-0812">Transmembrane</keyword>
<dbReference type="EMBL" id="QKYU01000005">
    <property type="protein sequence ID" value="PZW48333.1"/>
    <property type="molecule type" value="Genomic_DNA"/>
</dbReference>
<dbReference type="AlphaFoldDB" id="A0A2W7IN05"/>
<proteinExistence type="predicted"/>
<evidence type="ECO:0000313" key="2">
    <source>
        <dbReference type="EMBL" id="PZW48333.1"/>
    </source>
</evidence>
<reference evidence="2 3" key="1">
    <citation type="submission" date="2018-06" db="EMBL/GenBank/DDBJ databases">
        <title>Genomic Encyclopedia of Archaeal and Bacterial Type Strains, Phase II (KMG-II): from individual species to whole genera.</title>
        <authorList>
            <person name="Goeker M."/>
        </authorList>
    </citation>
    <scope>NUCLEOTIDE SEQUENCE [LARGE SCALE GENOMIC DNA]</scope>
    <source>
        <strain evidence="2 3">DSM 24525</strain>
    </source>
</reference>
<dbReference type="Proteomes" id="UP000249688">
    <property type="component" value="Unassembled WGS sequence"/>
</dbReference>
<keyword evidence="1" id="KW-0472">Membrane</keyword>
<gene>
    <name evidence="2" type="ORF">C8P66_10582</name>
</gene>
<sequence length="69" mass="7082">MLRAILHEIIGLFVDDGALALALVLWCGAVGATHRVAPAVSMPVLGAALLAGCAAILLGNIRRHASRRG</sequence>
<dbReference type="RefSeq" id="WP_111397212.1">
    <property type="nucleotide sequence ID" value="NZ_QKYU01000005.1"/>
</dbReference>
<evidence type="ECO:0000313" key="3">
    <source>
        <dbReference type="Proteomes" id="UP000249688"/>
    </source>
</evidence>
<name>A0A2W7IN05_9PROT</name>
<evidence type="ECO:0000256" key="1">
    <source>
        <dbReference type="SAM" id="Phobius"/>
    </source>
</evidence>